<evidence type="ECO:0000313" key="2">
    <source>
        <dbReference type="Proteomes" id="UP000554482"/>
    </source>
</evidence>
<gene>
    <name evidence="1" type="ORF">FRX31_026597</name>
</gene>
<dbReference type="EMBL" id="JABWDY010032906">
    <property type="protein sequence ID" value="KAF5183814.1"/>
    <property type="molecule type" value="Genomic_DNA"/>
</dbReference>
<dbReference type="Proteomes" id="UP000554482">
    <property type="component" value="Unassembled WGS sequence"/>
</dbReference>
<protein>
    <submittedName>
        <fullName evidence="1">Uncharacterized protein</fullName>
    </submittedName>
</protein>
<evidence type="ECO:0000313" key="1">
    <source>
        <dbReference type="EMBL" id="KAF5183814.1"/>
    </source>
</evidence>
<comment type="caution">
    <text evidence="1">The sequence shown here is derived from an EMBL/GenBank/DDBJ whole genome shotgun (WGS) entry which is preliminary data.</text>
</comment>
<proteinExistence type="predicted"/>
<dbReference type="AlphaFoldDB" id="A0A7J6VFD3"/>
<accession>A0A7J6VFD3</accession>
<keyword evidence="2" id="KW-1185">Reference proteome</keyword>
<reference evidence="1 2" key="1">
    <citation type="submission" date="2020-06" db="EMBL/GenBank/DDBJ databases">
        <title>Transcriptomic and genomic resources for Thalictrum thalictroides and T. hernandezii: Facilitating candidate gene discovery in an emerging model plant lineage.</title>
        <authorList>
            <person name="Arias T."/>
            <person name="Riano-Pachon D.M."/>
            <person name="Di Stilio V.S."/>
        </authorList>
    </citation>
    <scope>NUCLEOTIDE SEQUENCE [LARGE SCALE GENOMIC DNA]</scope>
    <source>
        <strain evidence="2">cv. WT478/WT964</strain>
        <tissue evidence="1">Leaves</tissue>
    </source>
</reference>
<organism evidence="1 2">
    <name type="scientific">Thalictrum thalictroides</name>
    <name type="common">Rue-anemone</name>
    <name type="synonym">Anemone thalictroides</name>
    <dbReference type="NCBI Taxonomy" id="46969"/>
    <lineage>
        <taxon>Eukaryota</taxon>
        <taxon>Viridiplantae</taxon>
        <taxon>Streptophyta</taxon>
        <taxon>Embryophyta</taxon>
        <taxon>Tracheophyta</taxon>
        <taxon>Spermatophyta</taxon>
        <taxon>Magnoliopsida</taxon>
        <taxon>Ranunculales</taxon>
        <taxon>Ranunculaceae</taxon>
        <taxon>Thalictroideae</taxon>
        <taxon>Thalictrum</taxon>
    </lineage>
</organism>
<sequence length="75" mass="8475">MLWIGSKALILFATNQNRPVETEPNRPGPDSRDITALTAVCCRLPYGSLSTLMSHEETKLKQHFDLIARFQSKET</sequence>
<name>A0A7J6VFD3_THATH</name>